<feature type="transmembrane region" description="Helical" evidence="9">
    <location>
        <begin position="34"/>
        <end position="58"/>
    </location>
</feature>
<dbReference type="Proteomes" id="UP000625033">
    <property type="component" value="Unassembled WGS sequence"/>
</dbReference>
<evidence type="ECO:0000313" key="10">
    <source>
        <dbReference type="EMBL" id="MBG6084364.1"/>
    </source>
</evidence>
<evidence type="ECO:0000256" key="3">
    <source>
        <dbReference type="ARBA" id="ARBA00022448"/>
    </source>
</evidence>
<keyword evidence="6 9" id="KW-1133">Transmembrane helix</keyword>
<feature type="transmembrane region" description="Helical" evidence="9">
    <location>
        <begin position="203"/>
        <end position="219"/>
    </location>
</feature>
<dbReference type="GO" id="GO:0005886">
    <property type="term" value="C:plasma membrane"/>
    <property type="evidence" value="ECO:0007669"/>
    <property type="project" value="UniProtKB-SubCell"/>
</dbReference>
<comment type="similarity">
    <text evidence="2">Belongs to the AzlC family.</text>
</comment>
<dbReference type="PANTHER" id="PTHR34979:SF1">
    <property type="entry name" value="INNER MEMBRANE PROTEIN YGAZ"/>
    <property type="match status" value="1"/>
</dbReference>
<feature type="region of interest" description="Disordered" evidence="8">
    <location>
        <begin position="1"/>
        <end position="25"/>
    </location>
</feature>
<feature type="compositionally biased region" description="Low complexity" evidence="8">
    <location>
        <begin position="8"/>
        <end position="17"/>
    </location>
</feature>
<evidence type="ECO:0000313" key="11">
    <source>
        <dbReference type="Proteomes" id="UP000625033"/>
    </source>
</evidence>
<evidence type="ECO:0000256" key="6">
    <source>
        <dbReference type="ARBA" id="ARBA00022989"/>
    </source>
</evidence>
<accession>A0A931GLE2</accession>
<evidence type="ECO:0000256" key="2">
    <source>
        <dbReference type="ARBA" id="ARBA00010735"/>
    </source>
</evidence>
<reference evidence="10" key="1">
    <citation type="submission" date="2020-11" db="EMBL/GenBank/DDBJ databases">
        <title>Sequencing the genomes of 1000 actinobacteria strains.</title>
        <authorList>
            <person name="Klenk H.-P."/>
        </authorList>
    </citation>
    <scope>NUCLEOTIDE SEQUENCE</scope>
    <source>
        <strain evidence="10">DSM 26152</strain>
    </source>
</reference>
<gene>
    <name evidence="10" type="ORF">IW252_001131</name>
</gene>
<keyword evidence="7 9" id="KW-0472">Membrane</keyword>
<sequence>MRNDQRELLPAAHLPPASADHSRPRGEIREGIRASFAAGLGMVPIGVAFGILVVQAGLPWWLAPGLSLAAFAGSLELIVVGLLAAAAPLATIAVTAVLVNFRHVFYAFTFPLYVVRSRVGRLYSVYALIDEAYAVTATRQADWTGRRLLAMQVAFHTYWVGGGLLGVFLAHFIPGTIRGLGFALCALFITLTLDACRSARHGVTLVLAAASFAIAVLLTPDSALVVALLLFTGSLVFRFALVRWFRG</sequence>
<keyword evidence="5 9" id="KW-0812">Transmembrane</keyword>
<keyword evidence="11" id="KW-1185">Reference proteome</keyword>
<evidence type="ECO:0000256" key="4">
    <source>
        <dbReference type="ARBA" id="ARBA00022475"/>
    </source>
</evidence>
<feature type="transmembrane region" description="Helical" evidence="9">
    <location>
        <begin position="78"/>
        <end position="101"/>
    </location>
</feature>
<dbReference type="EMBL" id="JADOTZ010000001">
    <property type="protein sequence ID" value="MBG6084364.1"/>
    <property type="molecule type" value="Genomic_DNA"/>
</dbReference>
<comment type="subcellular location">
    <subcellularLocation>
        <location evidence="1">Cell membrane</location>
        <topology evidence="1">Multi-pass membrane protein</topology>
    </subcellularLocation>
</comment>
<feature type="transmembrane region" description="Helical" evidence="9">
    <location>
        <begin position="225"/>
        <end position="245"/>
    </location>
</feature>
<dbReference type="GO" id="GO:1903785">
    <property type="term" value="P:L-valine transmembrane transport"/>
    <property type="evidence" value="ECO:0007669"/>
    <property type="project" value="TreeGrafter"/>
</dbReference>
<comment type="caution">
    <text evidence="10">The sequence shown here is derived from an EMBL/GenBank/DDBJ whole genome shotgun (WGS) entry which is preliminary data.</text>
</comment>
<evidence type="ECO:0000256" key="1">
    <source>
        <dbReference type="ARBA" id="ARBA00004651"/>
    </source>
</evidence>
<evidence type="ECO:0000256" key="8">
    <source>
        <dbReference type="SAM" id="MobiDB-lite"/>
    </source>
</evidence>
<keyword evidence="3" id="KW-0813">Transport</keyword>
<dbReference type="RefSeq" id="WP_331271458.1">
    <property type="nucleotide sequence ID" value="NZ_JADOTZ010000001.1"/>
</dbReference>
<dbReference type="InterPro" id="IPR011606">
    <property type="entry name" value="Brnchd-chn_aa_trnsp_permease"/>
</dbReference>
<dbReference type="PANTHER" id="PTHR34979">
    <property type="entry name" value="INNER MEMBRANE PROTEIN YGAZ"/>
    <property type="match status" value="1"/>
</dbReference>
<protein>
    <submittedName>
        <fullName evidence="10">4-azaleucine resistance transporter AzlC</fullName>
    </submittedName>
</protein>
<keyword evidence="4" id="KW-1003">Cell membrane</keyword>
<feature type="transmembrane region" description="Helical" evidence="9">
    <location>
        <begin position="153"/>
        <end position="173"/>
    </location>
</feature>
<evidence type="ECO:0000256" key="7">
    <source>
        <dbReference type="ARBA" id="ARBA00023136"/>
    </source>
</evidence>
<dbReference type="AlphaFoldDB" id="A0A931GLE2"/>
<feature type="transmembrane region" description="Helical" evidence="9">
    <location>
        <begin position="179"/>
        <end position="196"/>
    </location>
</feature>
<evidence type="ECO:0000256" key="5">
    <source>
        <dbReference type="ARBA" id="ARBA00022692"/>
    </source>
</evidence>
<dbReference type="Pfam" id="PF03591">
    <property type="entry name" value="AzlC"/>
    <property type="match status" value="1"/>
</dbReference>
<name>A0A931GLE2_9MICC</name>
<organism evidence="10 11">
    <name type="scientific">Zhihengliuella flava</name>
    <dbReference type="NCBI Taxonomy" id="1285193"/>
    <lineage>
        <taxon>Bacteria</taxon>
        <taxon>Bacillati</taxon>
        <taxon>Actinomycetota</taxon>
        <taxon>Actinomycetes</taxon>
        <taxon>Micrococcales</taxon>
        <taxon>Micrococcaceae</taxon>
        <taxon>Zhihengliuella</taxon>
    </lineage>
</organism>
<proteinExistence type="inferred from homology"/>
<evidence type="ECO:0000256" key="9">
    <source>
        <dbReference type="SAM" id="Phobius"/>
    </source>
</evidence>